<dbReference type="PIRSF" id="PIRSF027391">
    <property type="entry name" value="Hpre_diP_synt_I"/>
    <property type="match status" value="1"/>
</dbReference>
<dbReference type="Pfam" id="PF07456">
    <property type="entry name" value="Hpre_diP_synt_I"/>
    <property type="match status" value="1"/>
</dbReference>
<feature type="transmembrane region" description="Helical" evidence="1">
    <location>
        <begin position="103"/>
        <end position="126"/>
    </location>
</feature>
<accession>A0ABU4JNF2</accession>
<comment type="caution">
    <text evidence="2">The sequence shown here is derived from an EMBL/GenBank/DDBJ whole genome shotgun (WGS) entry which is preliminary data.</text>
</comment>
<organism evidence="2 3">
    <name type="scientific">Clostridium tanneri</name>
    <dbReference type="NCBI Taxonomy" id="3037988"/>
    <lineage>
        <taxon>Bacteria</taxon>
        <taxon>Bacillati</taxon>
        <taxon>Bacillota</taxon>
        <taxon>Clostridia</taxon>
        <taxon>Eubacteriales</taxon>
        <taxon>Clostridiaceae</taxon>
        <taxon>Clostridium</taxon>
    </lineage>
</organism>
<sequence>MNKTKKMVFLSFLVSIALVIYVIEAQIPVLFPGIKLGLANIISLAALILIGWKEALLIMFLRTILGSIFGGSMSAFMFSIAGGLLSNIIMIVLYKSFKESMSLWTISICGAIFHNIGQLLVASFVVQDFRIYVYLPILLVSAVITGYFIGLCTKFLNAHLNKLSMFKDVISK</sequence>
<keyword evidence="1" id="KW-0472">Membrane</keyword>
<keyword evidence="3" id="KW-1185">Reference proteome</keyword>
<gene>
    <name evidence="2" type="ORF">P8V03_00075</name>
</gene>
<feature type="transmembrane region" description="Helical" evidence="1">
    <location>
        <begin position="73"/>
        <end position="97"/>
    </location>
</feature>
<evidence type="ECO:0000256" key="1">
    <source>
        <dbReference type="SAM" id="Phobius"/>
    </source>
</evidence>
<keyword evidence="1" id="KW-0812">Transmembrane</keyword>
<evidence type="ECO:0000313" key="2">
    <source>
        <dbReference type="EMBL" id="MDW8799544.1"/>
    </source>
</evidence>
<protein>
    <submittedName>
        <fullName evidence="2">Gx transporter family protein</fullName>
    </submittedName>
</protein>
<dbReference type="Proteomes" id="UP001281656">
    <property type="component" value="Unassembled WGS sequence"/>
</dbReference>
<proteinExistence type="predicted"/>
<feature type="transmembrane region" description="Helical" evidence="1">
    <location>
        <begin position="41"/>
        <end position="61"/>
    </location>
</feature>
<name>A0ABU4JNF2_9CLOT</name>
<keyword evidence="1" id="KW-1133">Transmembrane helix</keyword>
<dbReference type="EMBL" id="JARUJP010000001">
    <property type="protein sequence ID" value="MDW8799544.1"/>
    <property type="molecule type" value="Genomic_DNA"/>
</dbReference>
<dbReference type="Gene3D" id="1.10.1760.20">
    <property type="match status" value="1"/>
</dbReference>
<evidence type="ECO:0000313" key="3">
    <source>
        <dbReference type="Proteomes" id="UP001281656"/>
    </source>
</evidence>
<reference evidence="2 3" key="1">
    <citation type="submission" date="2023-04" db="EMBL/GenBank/DDBJ databases">
        <title>Clostridium tannerae sp. nov., isolated from the fecal material of an alpaca.</title>
        <authorList>
            <person name="Miller S."/>
            <person name="Hendry M."/>
            <person name="King J."/>
            <person name="Sankaranarayanan K."/>
            <person name="Lawson P.A."/>
        </authorList>
    </citation>
    <scope>NUCLEOTIDE SEQUENCE [LARGE SCALE GENOMIC DNA]</scope>
    <source>
        <strain evidence="2 3">A1-XYC3</strain>
    </source>
</reference>
<dbReference type="InterPro" id="IPR010898">
    <property type="entry name" value="Hpre_diP_synth_I"/>
</dbReference>
<feature type="transmembrane region" description="Helical" evidence="1">
    <location>
        <begin position="133"/>
        <end position="156"/>
    </location>
</feature>
<dbReference type="RefSeq" id="WP_318796276.1">
    <property type="nucleotide sequence ID" value="NZ_JARUJP010000001.1"/>
</dbReference>
<dbReference type="InterPro" id="IPR014535">
    <property type="entry name" value="Hpre_diP_synt_I"/>
</dbReference>